<evidence type="ECO:0000313" key="1">
    <source>
        <dbReference type="EMBL" id="HIY96221.1"/>
    </source>
</evidence>
<gene>
    <name evidence="1" type="ORF">H9729_00880</name>
</gene>
<name>A0A9D1ZVK2_9FIRM</name>
<dbReference type="EMBL" id="DXCQ01000008">
    <property type="protein sequence ID" value="HIY96221.1"/>
    <property type="molecule type" value="Genomic_DNA"/>
</dbReference>
<evidence type="ECO:0000313" key="2">
    <source>
        <dbReference type="Proteomes" id="UP000886750"/>
    </source>
</evidence>
<reference evidence="1" key="2">
    <citation type="submission" date="2021-04" db="EMBL/GenBank/DDBJ databases">
        <authorList>
            <person name="Gilroy R."/>
        </authorList>
    </citation>
    <scope>NUCLEOTIDE SEQUENCE</scope>
    <source>
        <strain evidence="1">1345</strain>
    </source>
</reference>
<comment type="caution">
    <text evidence="1">The sequence shown here is derived from an EMBL/GenBank/DDBJ whole genome shotgun (WGS) entry which is preliminary data.</text>
</comment>
<protein>
    <submittedName>
        <fullName evidence="1">Uncharacterized protein</fullName>
    </submittedName>
</protein>
<proteinExistence type="predicted"/>
<organism evidence="1 2">
    <name type="scientific">Candidatus Borkfalkia excrementigallinarum</name>
    <dbReference type="NCBI Taxonomy" id="2838506"/>
    <lineage>
        <taxon>Bacteria</taxon>
        <taxon>Bacillati</taxon>
        <taxon>Bacillota</taxon>
        <taxon>Clostridia</taxon>
        <taxon>Christensenellales</taxon>
        <taxon>Christensenellaceae</taxon>
        <taxon>Candidatus Borkfalkia</taxon>
    </lineage>
</organism>
<reference evidence="1" key="1">
    <citation type="journal article" date="2021" name="PeerJ">
        <title>Extensive microbial diversity within the chicken gut microbiome revealed by metagenomics and culture.</title>
        <authorList>
            <person name="Gilroy R."/>
            <person name="Ravi A."/>
            <person name="Getino M."/>
            <person name="Pursley I."/>
            <person name="Horton D.L."/>
            <person name="Alikhan N.F."/>
            <person name="Baker D."/>
            <person name="Gharbi K."/>
            <person name="Hall N."/>
            <person name="Watson M."/>
            <person name="Adriaenssens E.M."/>
            <person name="Foster-Nyarko E."/>
            <person name="Jarju S."/>
            <person name="Secka A."/>
            <person name="Antonio M."/>
            <person name="Oren A."/>
            <person name="Chaudhuri R.R."/>
            <person name="La Ragione R."/>
            <person name="Hildebrand F."/>
            <person name="Pallen M.J."/>
        </authorList>
    </citation>
    <scope>NUCLEOTIDE SEQUENCE</scope>
    <source>
        <strain evidence="1">1345</strain>
    </source>
</reference>
<dbReference type="Proteomes" id="UP000886750">
    <property type="component" value="Unassembled WGS sequence"/>
</dbReference>
<sequence>MKKTVRGKIYDTVEMTIVKKVTHGNFGDPAGYEETLFVAENGTYFLYTFGGKESPYPTEKLVNLSKAKAQAWEQENA</sequence>
<accession>A0A9D1ZVK2</accession>
<dbReference type="AlphaFoldDB" id="A0A9D1ZVK2"/>